<dbReference type="Proteomes" id="UP001600064">
    <property type="component" value="Unassembled WGS sequence"/>
</dbReference>
<reference evidence="2 3" key="1">
    <citation type="journal article" date="2024" name="Commun. Biol.">
        <title>Comparative genomic analysis of thermophilic fungi reveals convergent evolutionary adaptations and gene losses.</title>
        <authorList>
            <person name="Steindorff A.S."/>
            <person name="Aguilar-Pontes M.V."/>
            <person name="Robinson A.J."/>
            <person name="Andreopoulos B."/>
            <person name="LaButti K."/>
            <person name="Kuo A."/>
            <person name="Mondo S."/>
            <person name="Riley R."/>
            <person name="Otillar R."/>
            <person name="Haridas S."/>
            <person name="Lipzen A."/>
            <person name="Grimwood J."/>
            <person name="Schmutz J."/>
            <person name="Clum A."/>
            <person name="Reid I.D."/>
            <person name="Moisan M.C."/>
            <person name="Butler G."/>
            <person name="Nguyen T.T.M."/>
            <person name="Dewar K."/>
            <person name="Conant G."/>
            <person name="Drula E."/>
            <person name="Henrissat B."/>
            <person name="Hansel C."/>
            <person name="Singer S."/>
            <person name="Hutchinson M.I."/>
            <person name="de Vries R.P."/>
            <person name="Natvig D.O."/>
            <person name="Powell A.J."/>
            <person name="Tsang A."/>
            <person name="Grigoriev I.V."/>
        </authorList>
    </citation>
    <scope>NUCLEOTIDE SEQUENCE [LARGE SCALE GENOMIC DNA]</scope>
    <source>
        <strain evidence="2 3">ATCC 22073</strain>
    </source>
</reference>
<protein>
    <submittedName>
        <fullName evidence="2">Uncharacterized protein</fullName>
    </submittedName>
</protein>
<keyword evidence="3" id="KW-1185">Reference proteome</keyword>
<dbReference type="EMBL" id="JAZGUE010000005">
    <property type="protein sequence ID" value="KAL2266752.1"/>
    <property type="molecule type" value="Genomic_DNA"/>
</dbReference>
<gene>
    <name evidence="2" type="ORF">VTJ83DRAFT_6104</name>
</gene>
<feature type="region of interest" description="Disordered" evidence="1">
    <location>
        <begin position="1"/>
        <end position="56"/>
    </location>
</feature>
<evidence type="ECO:0000313" key="2">
    <source>
        <dbReference type="EMBL" id="KAL2266752.1"/>
    </source>
</evidence>
<sequence>MPSFTSRHYTPHRWQAFSTHDDDNDDDDDEKNNNNDMEGITYTASNSKFARSKAKRSLAVDPSADALLLDHVNLPSPPSTPRRHRPSSQRYSSVYNPSDSPPNTPGRSPSSSTSSLGSNAASPSVPGLSFSATSTPPTPSLPRWPTSSQRISRLPTRSRARGTSSRPTSPTRVEDADVEMTGTTDGGTIPLLTGAPPLTPVIRQSRRTPYYPPNSSRNVDRTRVYMSRGPHYMQNWTPLSSLPRHVQLRIEESMVKFTA</sequence>
<feature type="compositionally biased region" description="Low complexity" evidence="1">
    <location>
        <begin position="105"/>
        <end position="135"/>
    </location>
</feature>
<accession>A0ABR4D8R1</accession>
<evidence type="ECO:0000256" key="1">
    <source>
        <dbReference type="SAM" id="MobiDB-lite"/>
    </source>
</evidence>
<organism evidence="2 3">
    <name type="scientific">Remersonia thermophila</name>
    <dbReference type="NCBI Taxonomy" id="72144"/>
    <lineage>
        <taxon>Eukaryota</taxon>
        <taxon>Fungi</taxon>
        <taxon>Dikarya</taxon>
        <taxon>Ascomycota</taxon>
        <taxon>Pezizomycotina</taxon>
        <taxon>Sordariomycetes</taxon>
        <taxon>Sordariomycetidae</taxon>
        <taxon>Sordariales</taxon>
        <taxon>Sordariales incertae sedis</taxon>
        <taxon>Remersonia</taxon>
    </lineage>
</organism>
<comment type="caution">
    <text evidence="2">The sequence shown here is derived from an EMBL/GenBank/DDBJ whole genome shotgun (WGS) entry which is preliminary data.</text>
</comment>
<feature type="region of interest" description="Disordered" evidence="1">
    <location>
        <begin position="70"/>
        <end position="175"/>
    </location>
</feature>
<feature type="compositionally biased region" description="Polar residues" evidence="1">
    <location>
        <begin position="161"/>
        <end position="171"/>
    </location>
</feature>
<evidence type="ECO:0000313" key="3">
    <source>
        <dbReference type="Proteomes" id="UP001600064"/>
    </source>
</evidence>
<name>A0ABR4D8R1_9PEZI</name>
<dbReference type="GeneID" id="98127423"/>
<dbReference type="RefSeq" id="XP_070865479.1">
    <property type="nucleotide sequence ID" value="XM_071012779.1"/>
</dbReference>
<proteinExistence type="predicted"/>